<dbReference type="GO" id="GO:1990281">
    <property type="term" value="C:efflux pump complex"/>
    <property type="evidence" value="ECO:0007669"/>
    <property type="project" value="TreeGrafter"/>
</dbReference>
<evidence type="ECO:0000256" key="1">
    <source>
        <dbReference type="ARBA" id="ARBA00009477"/>
    </source>
</evidence>
<keyword evidence="2" id="KW-0812">Transmembrane</keyword>
<dbReference type="STRING" id="1197717.BED41_11000"/>
<dbReference type="InterPro" id="IPR058625">
    <property type="entry name" value="MdtA-like_BSH"/>
</dbReference>
<reference evidence="6" key="1">
    <citation type="submission" date="2016-08" db="EMBL/GenBank/DDBJ databases">
        <title>Complete genome of Cloacibacillus porcorum.</title>
        <authorList>
            <person name="Looft T."/>
            <person name="Bayles D.O."/>
            <person name="Alt D.P."/>
        </authorList>
    </citation>
    <scope>NUCLEOTIDE SEQUENCE [LARGE SCALE GENOMIC DNA]</scope>
    <source>
        <strain evidence="6">CL-84</strain>
    </source>
</reference>
<dbReference type="FunFam" id="2.40.30.170:FF:000010">
    <property type="entry name" value="Efflux RND transporter periplasmic adaptor subunit"/>
    <property type="match status" value="1"/>
</dbReference>
<dbReference type="Gene3D" id="2.40.50.100">
    <property type="match status" value="2"/>
</dbReference>
<evidence type="ECO:0000259" key="3">
    <source>
        <dbReference type="Pfam" id="PF25876"/>
    </source>
</evidence>
<dbReference type="GO" id="GO:0015562">
    <property type="term" value="F:efflux transmembrane transporter activity"/>
    <property type="evidence" value="ECO:0007669"/>
    <property type="project" value="TreeGrafter"/>
</dbReference>
<proteinExistence type="inferred from homology"/>
<dbReference type="InterPro" id="IPR058624">
    <property type="entry name" value="MdtA-like_HH"/>
</dbReference>
<gene>
    <name evidence="6" type="ORF">BED41_11000</name>
</gene>
<dbReference type="PANTHER" id="PTHR30469">
    <property type="entry name" value="MULTIDRUG RESISTANCE PROTEIN MDTA"/>
    <property type="match status" value="1"/>
</dbReference>
<sequence length="399" mass="42941">MENKTVKRGKTFKLAAAIAVAAVVAAGGFYYWSTREDEIQYKTVPVRRSDIRSTIQATGTLNPVETVDVGTQISGTIKELYFDYNSRVKEGQLIALMDSATQAAEVSQAEATVASAQADVLNAQAALDVAAKDLSRTRELAKRDLIAKADVDTDTSTWLKAKANLAAAEAKVAQYRATLEKSRINLNYTRIYSPVDGVVVAKNVEEGQTVAASYQTPSIAEIARDLTQMQVEVNVDEADIGGVHEGQQAIFNVDTYPADSFEGKVTQVRLSPTTTDNVVTYTVIVKVQNPDGKLLPGMTANVSLILESREDVLVVPNSAFRFKPSNGQSAEMGMPGPGGGRKQNVAAVTKPAVYTLDKKKPVKVEVERGITDGQNTEILSGIEEGERVITGIIVPKEES</sequence>
<organism evidence="6 7">
    <name type="scientific">Cloacibacillus porcorum</name>
    <dbReference type="NCBI Taxonomy" id="1197717"/>
    <lineage>
        <taxon>Bacteria</taxon>
        <taxon>Thermotogati</taxon>
        <taxon>Synergistota</taxon>
        <taxon>Synergistia</taxon>
        <taxon>Synergistales</taxon>
        <taxon>Synergistaceae</taxon>
        <taxon>Cloacibacillus</taxon>
    </lineage>
</organism>
<dbReference type="Pfam" id="PF25876">
    <property type="entry name" value="HH_MFP_RND"/>
    <property type="match status" value="1"/>
</dbReference>
<dbReference type="Gene3D" id="2.40.420.20">
    <property type="match status" value="1"/>
</dbReference>
<feature type="domain" description="Multidrug resistance protein MdtA-like alpha-helical hairpin" evidence="3">
    <location>
        <begin position="113"/>
        <end position="189"/>
    </location>
</feature>
<feature type="transmembrane region" description="Helical" evidence="2">
    <location>
        <begin position="12"/>
        <end position="32"/>
    </location>
</feature>
<keyword evidence="2" id="KW-0472">Membrane</keyword>
<dbReference type="InterPro" id="IPR058792">
    <property type="entry name" value="Beta-barrel_RND_2"/>
</dbReference>
<dbReference type="Pfam" id="PF25954">
    <property type="entry name" value="Beta-barrel_RND_2"/>
    <property type="match status" value="1"/>
</dbReference>
<dbReference type="OrthoDB" id="9809068at2"/>
<evidence type="ECO:0000256" key="2">
    <source>
        <dbReference type="SAM" id="Phobius"/>
    </source>
</evidence>
<dbReference type="AlphaFoldDB" id="A0A1B2I6I3"/>
<dbReference type="Proteomes" id="UP000093044">
    <property type="component" value="Chromosome"/>
</dbReference>
<evidence type="ECO:0000313" key="6">
    <source>
        <dbReference type="EMBL" id="ANZ45553.1"/>
    </source>
</evidence>
<comment type="similarity">
    <text evidence="1">Belongs to the membrane fusion protein (MFP) (TC 8.A.1) family.</text>
</comment>
<dbReference type="KEGG" id="cpor:BED41_11000"/>
<dbReference type="PANTHER" id="PTHR30469:SF33">
    <property type="entry name" value="SLR1207 PROTEIN"/>
    <property type="match status" value="1"/>
</dbReference>
<keyword evidence="7" id="KW-1185">Reference proteome</keyword>
<dbReference type="RefSeq" id="WP_066746057.1">
    <property type="nucleotide sequence ID" value="NZ_CP016757.1"/>
</dbReference>
<feature type="domain" description="Multidrug resistance protein MdtA-like barrel-sandwich hybrid" evidence="4">
    <location>
        <begin position="65"/>
        <end position="219"/>
    </location>
</feature>
<feature type="domain" description="CusB-like beta-barrel" evidence="5">
    <location>
        <begin position="231"/>
        <end position="305"/>
    </location>
</feature>
<evidence type="ECO:0000259" key="4">
    <source>
        <dbReference type="Pfam" id="PF25917"/>
    </source>
</evidence>
<dbReference type="EMBL" id="CP016757">
    <property type="protein sequence ID" value="ANZ45553.1"/>
    <property type="molecule type" value="Genomic_DNA"/>
</dbReference>
<dbReference type="GeneID" id="83058375"/>
<evidence type="ECO:0000313" key="7">
    <source>
        <dbReference type="Proteomes" id="UP000093044"/>
    </source>
</evidence>
<name>A0A1B2I6I3_9BACT</name>
<dbReference type="NCBIfam" id="TIGR01730">
    <property type="entry name" value="RND_mfp"/>
    <property type="match status" value="1"/>
</dbReference>
<dbReference type="Pfam" id="PF25917">
    <property type="entry name" value="BSH_RND"/>
    <property type="match status" value="1"/>
</dbReference>
<dbReference type="SUPFAM" id="SSF111369">
    <property type="entry name" value="HlyD-like secretion proteins"/>
    <property type="match status" value="1"/>
</dbReference>
<dbReference type="InterPro" id="IPR006143">
    <property type="entry name" value="RND_pump_MFP"/>
</dbReference>
<evidence type="ECO:0000259" key="5">
    <source>
        <dbReference type="Pfam" id="PF25954"/>
    </source>
</evidence>
<keyword evidence="2" id="KW-1133">Transmembrane helix</keyword>
<protein>
    <submittedName>
        <fullName evidence="6">Efflux transporter periplasmic adaptor subunit</fullName>
    </submittedName>
</protein>
<dbReference type="Gene3D" id="2.40.30.170">
    <property type="match status" value="1"/>
</dbReference>
<accession>A0A1B2I6I3</accession>